<dbReference type="Proteomes" id="UP000030759">
    <property type="component" value="Unassembled WGS sequence"/>
</dbReference>
<evidence type="ECO:0000313" key="5">
    <source>
        <dbReference type="EMBL" id="ERE92331.1"/>
    </source>
</evidence>
<proteinExistence type="predicted"/>
<evidence type="ECO:0000256" key="3">
    <source>
        <dbReference type="ARBA" id="ARBA00023180"/>
    </source>
</evidence>
<keyword evidence="3" id="KW-0325">Glycoprotein</keyword>
<evidence type="ECO:0000256" key="2">
    <source>
        <dbReference type="ARBA" id="ARBA00022737"/>
    </source>
</evidence>
<feature type="repeat" description="CSPG" evidence="4">
    <location>
        <begin position="36"/>
        <end position="129"/>
    </location>
</feature>
<evidence type="ECO:0000256" key="1">
    <source>
        <dbReference type="ARBA" id="ARBA00022729"/>
    </source>
</evidence>
<dbReference type="PROSITE" id="PS51854">
    <property type="entry name" value="CSPG"/>
    <property type="match status" value="1"/>
</dbReference>
<evidence type="ECO:0000256" key="4">
    <source>
        <dbReference type="PROSITE-ProRule" id="PRU01201"/>
    </source>
</evidence>
<protein>
    <submittedName>
        <fullName evidence="5">Extracellular matrix protein FRAS1-like protein</fullName>
    </submittedName>
</protein>
<dbReference type="GO" id="GO:0009653">
    <property type="term" value="P:anatomical structure morphogenesis"/>
    <property type="evidence" value="ECO:0007669"/>
    <property type="project" value="TreeGrafter"/>
</dbReference>
<dbReference type="InterPro" id="IPR039005">
    <property type="entry name" value="CSPG_rpt"/>
</dbReference>
<gene>
    <name evidence="5" type="ORF">H671_1g0334</name>
</gene>
<dbReference type="EMBL" id="KE662891">
    <property type="protein sequence ID" value="ERE92331.1"/>
    <property type="molecule type" value="Genomic_DNA"/>
</dbReference>
<reference evidence="6" key="1">
    <citation type="journal article" date="2013" name="Nat. Biotechnol.">
        <title>Chinese hamster genome sequenced from sorted chromosomes.</title>
        <authorList>
            <person name="Brinkrolf K."/>
            <person name="Rupp O."/>
            <person name="Laux H."/>
            <person name="Kollin F."/>
            <person name="Ernst W."/>
            <person name="Linke B."/>
            <person name="Kofler R."/>
            <person name="Romand S."/>
            <person name="Hesse F."/>
            <person name="Budach W.E."/>
            <person name="Galosy S."/>
            <person name="Muller D."/>
            <person name="Noll T."/>
            <person name="Wienberg J."/>
            <person name="Jostock T."/>
            <person name="Leonard M."/>
            <person name="Grillari J."/>
            <person name="Tauch A."/>
            <person name="Goesmann A."/>
            <person name="Helk B."/>
            <person name="Mott J.E."/>
            <person name="Puhler A."/>
            <person name="Borth N."/>
        </authorList>
    </citation>
    <scope>NUCLEOTIDE SEQUENCE [LARGE SCALE GENOMIC DNA]</scope>
    <source>
        <strain evidence="6">17A/GY</strain>
    </source>
</reference>
<dbReference type="InterPro" id="IPR051561">
    <property type="entry name" value="FRAS1_ECM"/>
</dbReference>
<accession>A0A061IQK6</accession>
<dbReference type="AlphaFoldDB" id="A0A061IQK6"/>
<keyword evidence="1" id="KW-0732">Signal</keyword>
<keyword evidence="2" id="KW-0677">Repeat</keyword>
<dbReference type="Pfam" id="PF16184">
    <property type="entry name" value="Cadherin_3"/>
    <property type="match status" value="1"/>
</dbReference>
<evidence type="ECO:0000313" key="6">
    <source>
        <dbReference type="Proteomes" id="UP000030759"/>
    </source>
</evidence>
<sequence>MSSLSPPQFITMLSSWLFKFTSKHAHGNQILTREYHPNQISEWMDHIVRAYLAYTGTVPTLTSQSCSQAESITFTIVQPPRHGAIERAARGQHFHLTSSFTMEDIYQNRVSYSHDGSNSLKDRFTFTVSDGTNPFFMIEEGGKE</sequence>
<name>A0A061IQK6_CRIGR</name>
<dbReference type="PANTHER" id="PTHR45739">
    <property type="entry name" value="MATRIX PROTEIN, PUTATIVE-RELATED"/>
    <property type="match status" value="1"/>
</dbReference>
<dbReference type="PANTHER" id="PTHR45739:SF1">
    <property type="entry name" value="EXTRACELLULAR MATRIX ORGANIZING PROTEIN FRAS1"/>
    <property type="match status" value="1"/>
</dbReference>
<feature type="non-terminal residue" evidence="5">
    <location>
        <position position="144"/>
    </location>
</feature>
<organism evidence="5 6">
    <name type="scientific">Cricetulus griseus</name>
    <name type="common">Chinese hamster</name>
    <name type="synonym">Cricetulus barabensis griseus</name>
    <dbReference type="NCBI Taxonomy" id="10029"/>
    <lineage>
        <taxon>Eukaryota</taxon>
        <taxon>Metazoa</taxon>
        <taxon>Chordata</taxon>
        <taxon>Craniata</taxon>
        <taxon>Vertebrata</taxon>
        <taxon>Euteleostomi</taxon>
        <taxon>Mammalia</taxon>
        <taxon>Eutheria</taxon>
        <taxon>Euarchontoglires</taxon>
        <taxon>Glires</taxon>
        <taxon>Rodentia</taxon>
        <taxon>Myomorpha</taxon>
        <taxon>Muroidea</taxon>
        <taxon>Cricetidae</taxon>
        <taxon>Cricetinae</taxon>
        <taxon>Cricetulus</taxon>
    </lineage>
</organism>